<keyword evidence="9 16" id="KW-0418">Kinase</keyword>
<evidence type="ECO:0000313" key="17">
    <source>
        <dbReference type="Proteomes" id="UP000256485"/>
    </source>
</evidence>
<evidence type="ECO:0000256" key="6">
    <source>
        <dbReference type="ARBA" id="ARBA00022600"/>
    </source>
</evidence>
<comment type="caution">
    <text evidence="16">The sequence shown here is derived from an EMBL/GenBank/DDBJ whole genome shotgun (WGS) entry which is preliminary data.</text>
</comment>
<dbReference type="AlphaFoldDB" id="A0A3D9V8P3"/>
<evidence type="ECO:0000256" key="13">
    <source>
        <dbReference type="ARBA" id="ARBA00031251"/>
    </source>
</evidence>
<dbReference type="UniPathway" id="UPA00164"/>
<evidence type="ECO:0000256" key="1">
    <source>
        <dbReference type="ARBA" id="ARBA00004964"/>
    </source>
</evidence>
<evidence type="ECO:0000256" key="7">
    <source>
        <dbReference type="ARBA" id="ARBA00022679"/>
    </source>
</evidence>
<evidence type="ECO:0000256" key="11">
    <source>
        <dbReference type="ARBA" id="ARBA00023056"/>
    </source>
</evidence>
<protein>
    <recommendedName>
        <fullName evidence="5">Maltokinase</fullName>
        <ecNumber evidence="4">2.7.1.175</ecNumber>
    </recommendedName>
    <alternativeName>
        <fullName evidence="13">Maltose-1-phosphate synthase</fullName>
    </alternativeName>
</protein>
<dbReference type="EC" id="2.7.1.175" evidence="4"/>
<comment type="subunit">
    <text evidence="3">Monomer.</text>
</comment>
<comment type="pathway">
    <text evidence="1">Glycan biosynthesis; glycogen biosynthesis.</text>
</comment>
<keyword evidence="17" id="KW-1185">Reference proteome</keyword>
<keyword evidence="12" id="KW-0119">Carbohydrate metabolism</keyword>
<keyword evidence="8" id="KW-0547">Nucleotide-binding</keyword>
<keyword evidence="11" id="KW-0320">Glycogen biosynthesis</keyword>
<evidence type="ECO:0000256" key="9">
    <source>
        <dbReference type="ARBA" id="ARBA00022777"/>
    </source>
</evidence>
<dbReference type="GO" id="GO:0016301">
    <property type="term" value="F:kinase activity"/>
    <property type="evidence" value="ECO:0007669"/>
    <property type="project" value="UniProtKB-KW"/>
</dbReference>
<feature type="domain" description="Maltokinase N-terminal cap" evidence="15">
    <location>
        <begin position="13"/>
        <end position="103"/>
    </location>
</feature>
<keyword evidence="7" id="KW-0808">Transferase</keyword>
<dbReference type="OrthoDB" id="3787729at2"/>
<accession>A0A3D9V8P3</accession>
<dbReference type="Proteomes" id="UP000256485">
    <property type="component" value="Unassembled WGS sequence"/>
</dbReference>
<proteinExistence type="inferred from homology"/>
<comment type="similarity">
    <text evidence="2">Belongs to the aminoglycoside phosphotransferase family.</text>
</comment>
<dbReference type="Gene3D" id="3.90.1200.10">
    <property type="match status" value="1"/>
</dbReference>
<comment type="catalytic activity">
    <reaction evidence="14">
        <text>D-maltose + ATP = alpha-maltose 1-phosphate + ADP + H(+)</text>
        <dbReference type="Rhea" id="RHEA:31915"/>
        <dbReference type="ChEBI" id="CHEBI:15378"/>
        <dbReference type="ChEBI" id="CHEBI:17306"/>
        <dbReference type="ChEBI" id="CHEBI:30616"/>
        <dbReference type="ChEBI" id="CHEBI:63576"/>
        <dbReference type="ChEBI" id="CHEBI:456216"/>
        <dbReference type="EC" id="2.7.1.175"/>
    </reaction>
</comment>
<evidence type="ECO:0000256" key="10">
    <source>
        <dbReference type="ARBA" id="ARBA00022840"/>
    </source>
</evidence>
<dbReference type="GO" id="GO:0005524">
    <property type="term" value="F:ATP binding"/>
    <property type="evidence" value="ECO:0007669"/>
    <property type="project" value="UniProtKB-KW"/>
</dbReference>
<dbReference type="EMBL" id="QTUC01000001">
    <property type="protein sequence ID" value="REF35365.1"/>
    <property type="molecule type" value="Genomic_DNA"/>
</dbReference>
<evidence type="ECO:0000256" key="4">
    <source>
        <dbReference type="ARBA" id="ARBA00011962"/>
    </source>
</evidence>
<dbReference type="InterPro" id="IPR011009">
    <property type="entry name" value="Kinase-like_dom_sf"/>
</dbReference>
<dbReference type="GO" id="GO:0005978">
    <property type="term" value="P:glycogen biosynthetic process"/>
    <property type="evidence" value="ECO:0007669"/>
    <property type="project" value="UniProtKB-UniPathway"/>
</dbReference>
<evidence type="ECO:0000256" key="14">
    <source>
        <dbReference type="ARBA" id="ARBA00049067"/>
    </source>
</evidence>
<evidence type="ECO:0000256" key="3">
    <source>
        <dbReference type="ARBA" id="ARBA00011245"/>
    </source>
</evidence>
<evidence type="ECO:0000313" key="16">
    <source>
        <dbReference type="EMBL" id="REF35365.1"/>
    </source>
</evidence>
<name>A0A3D9V8P3_THECX</name>
<evidence type="ECO:0000256" key="12">
    <source>
        <dbReference type="ARBA" id="ARBA00023277"/>
    </source>
</evidence>
<gene>
    <name evidence="16" type="ORF">DFJ64_0744</name>
</gene>
<reference evidence="16 17" key="1">
    <citation type="submission" date="2018-08" db="EMBL/GenBank/DDBJ databases">
        <title>Sequencing the genomes of 1000 actinobacteria strains.</title>
        <authorList>
            <person name="Klenk H.-P."/>
        </authorList>
    </citation>
    <scope>NUCLEOTIDE SEQUENCE [LARGE SCALE GENOMIC DNA]</scope>
    <source>
        <strain evidence="16 17">DSM 22891</strain>
    </source>
</reference>
<organism evidence="16 17">
    <name type="scientific">Thermasporomyces composti</name>
    <dbReference type="NCBI Taxonomy" id="696763"/>
    <lineage>
        <taxon>Bacteria</taxon>
        <taxon>Bacillati</taxon>
        <taxon>Actinomycetota</taxon>
        <taxon>Actinomycetes</taxon>
        <taxon>Propionibacteriales</taxon>
        <taxon>Nocardioidaceae</taxon>
        <taxon>Thermasporomyces</taxon>
    </lineage>
</organism>
<evidence type="ECO:0000256" key="5">
    <source>
        <dbReference type="ARBA" id="ARBA00013882"/>
    </source>
</evidence>
<dbReference type="SUPFAM" id="SSF56112">
    <property type="entry name" value="Protein kinase-like (PK-like)"/>
    <property type="match status" value="1"/>
</dbReference>
<dbReference type="Pfam" id="PF18085">
    <property type="entry name" value="Mak_N_cap"/>
    <property type="match status" value="1"/>
</dbReference>
<evidence type="ECO:0000256" key="2">
    <source>
        <dbReference type="ARBA" id="ARBA00006219"/>
    </source>
</evidence>
<evidence type="ECO:0000256" key="8">
    <source>
        <dbReference type="ARBA" id="ARBA00022741"/>
    </source>
</evidence>
<keyword evidence="10" id="KW-0067">ATP-binding</keyword>
<dbReference type="InterPro" id="IPR040999">
    <property type="entry name" value="Mak_N_cap"/>
</dbReference>
<evidence type="ECO:0000259" key="15">
    <source>
        <dbReference type="Pfam" id="PF18085"/>
    </source>
</evidence>
<keyword evidence="6" id="KW-0321">Glycogen metabolism</keyword>
<sequence>MMNARETSGLHEFLGRQRWFAGKGRDFQIEGVHYLSWLSEPGAWPAVRIALVTVRYADGRDVDVYQVPLSYHQEQVDALAHAFVGEWDEPDLGRVFVHDALHDKAATRTYLGGLLKGATEPDVTFHRIGPLDVDAELPSLVLTGEQSNTSLVFGEDVLMKVFRRVHHGRNPDIEVHEAFARHGCGNVARMYGWLEGEWPDASGQRRRGDLAMFSDFFRTATDGWALAITSVRDLYAEADLHADEVGGDFAAESHRLGATTAEVHADLARYLPTDVWGPAELQELANTMRARLDDAVEAVPALAPYADGLRRAYDALAATTTPTPVQRIHGDFHLGQTMRTVGGWRIIDFEGEPARPWAERGRLDSPIRDVAAMLRSFDYAAQHLLAGHDHPDEHQLAYRATEWAERNRSAFCEGYGEVAGADPRENAVLLRAYETDKAVYEVVYEARTRPDWIGIPLTAVRRLAS</sequence>